<dbReference type="SUPFAM" id="SSF55729">
    <property type="entry name" value="Acyl-CoA N-acyltransferases (Nat)"/>
    <property type="match status" value="1"/>
</dbReference>
<name>A3K6D6_SAGS3</name>
<dbReference type="EMBL" id="AAYA01000010">
    <property type="protein sequence ID" value="EBA07286.1"/>
    <property type="molecule type" value="Genomic_DNA"/>
</dbReference>
<keyword evidence="4 6" id="KW-1133">Transmembrane helix</keyword>
<gene>
    <name evidence="8" type="ORF">SSE37_06604</name>
</gene>
<feature type="transmembrane region" description="Helical" evidence="6">
    <location>
        <begin position="136"/>
        <end position="160"/>
    </location>
</feature>
<dbReference type="AlphaFoldDB" id="A3K6D6"/>
<evidence type="ECO:0000256" key="2">
    <source>
        <dbReference type="ARBA" id="ARBA00022475"/>
    </source>
</evidence>
<proteinExistence type="predicted"/>
<keyword evidence="5 6" id="KW-0472">Membrane</keyword>
<keyword evidence="3 6" id="KW-0812">Transmembrane</keyword>
<dbReference type="PANTHER" id="PTHR34697:SF2">
    <property type="entry name" value="PHOSPHATIDYLGLYCEROL LYSYLTRANSFERASE"/>
    <property type="match status" value="1"/>
</dbReference>
<dbReference type="GO" id="GO:0005886">
    <property type="term" value="C:plasma membrane"/>
    <property type="evidence" value="ECO:0007669"/>
    <property type="project" value="UniProtKB-SubCell"/>
</dbReference>
<dbReference type="GO" id="GO:0016755">
    <property type="term" value="F:aminoacyltransferase activity"/>
    <property type="evidence" value="ECO:0007669"/>
    <property type="project" value="TreeGrafter"/>
</dbReference>
<evidence type="ECO:0000256" key="6">
    <source>
        <dbReference type="SAM" id="Phobius"/>
    </source>
</evidence>
<feature type="domain" description="Phosphatidylglycerol lysyltransferase C-terminal" evidence="7">
    <location>
        <begin position="332"/>
        <end position="546"/>
    </location>
</feature>
<dbReference type="Proteomes" id="UP000005713">
    <property type="component" value="Unassembled WGS sequence"/>
</dbReference>
<accession>A3K6D6</accession>
<reference evidence="8 9" key="1">
    <citation type="submission" date="2006-06" db="EMBL/GenBank/DDBJ databases">
        <authorList>
            <person name="Moran M.A."/>
            <person name="Ferriera S."/>
            <person name="Johnson J."/>
            <person name="Kravitz S."/>
            <person name="Beeson K."/>
            <person name="Sutton G."/>
            <person name="Rogers Y.-H."/>
            <person name="Friedman R."/>
            <person name="Frazier M."/>
            <person name="Venter J.C."/>
        </authorList>
    </citation>
    <scope>NUCLEOTIDE SEQUENCE [LARGE SCALE GENOMIC DNA]</scope>
    <source>
        <strain evidence="8 9">E-37</strain>
    </source>
</reference>
<evidence type="ECO:0000256" key="1">
    <source>
        <dbReference type="ARBA" id="ARBA00004651"/>
    </source>
</evidence>
<sequence>MLGMVLAGLLWQKAQALDWAAVADAFTSIAPWRWVGAAMAAAISFWAVAQYDVTAHRHFRTGRPDTAARRAGATAIAVGQTTGFGPAVGAALRWRLMPDLGRGTVLRITGFVTLGFFAAWGTIALTLAVPVLAGHAWLGLALLPLGLAAVSALLFAFPHLNVLGRQCDLPSIPAFLQMVALAGCDVLFAGLALDLMLPPETAPALPVLIATFTLALGAGMIGGTPGGVGPFELALVTLLPGTATPELAAALIAFRMVYYAVPCILGASYALLAPPHRQPPAPALRPRLSLGPRAELPIAAQADHRAIATLQSEGTALRTPQTLTLFLGAVEGPLAPLLPALHRAARDENRLPCLYKLTGRDAVTARRAGWHMAAFAVEAVIDTARHDLCGPDYRQLRRFLRKAEEAGLTFGPIAAPDWERMTEIHSAWEDSHGAERGLTMGRFCPLYMSDKPLFGAWHKGRLIAFTSWLQTGGTLSLDLVRHEAETPQGTMHGLVQAVIGHARKQGIAEVCLAALPHPALPGRLKGCAGLTRFKASFAPRWRPLYIGAPDVLQLALAAADIRRAILAPAPLRRSTHDLWSLDALVDAPPDDALPACRRAG</sequence>
<dbReference type="Pfam" id="PF09924">
    <property type="entry name" value="LPG_synthase_C"/>
    <property type="match status" value="1"/>
</dbReference>
<dbReference type="InterPro" id="IPR051211">
    <property type="entry name" value="PG_lysyltransferase"/>
</dbReference>
<feature type="transmembrane region" description="Helical" evidence="6">
    <location>
        <begin position="32"/>
        <end position="51"/>
    </location>
</feature>
<feature type="transmembrane region" description="Helical" evidence="6">
    <location>
        <begin position="104"/>
        <end position="129"/>
    </location>
</feature>
<evidence type="ECO:0000313" key="8">
    <source>
        <dbReference type="EMBL" id="EBA07286.1"/>
    </source>
</evidence>
<evidence type="ECO:0000256" key="5">
    <source>
        <dbReference type="ARBA" id="ARBA00023136"/>
    </source>
</evidence>
<feature type="transmembrane region" description="Helical" evidence="6">
    <location>
        <begin position="205"/>
        <end position="228"/>
    </location>
</feature>
<dbReference type="eggNOG" id="COG2898">
    <property type="taxonomic scope" value="Bacteria"/>
</dbReference>
<evidence type="ECO:0000256" key="4">
    <source>
        <dbReference type="ARBA" id="ARBA00022989"/>
    </source>
</evidence>
<dbReference type="PANTHER" id="PTHR34697">
    <property type="entry name" value="PHOSPHATIDYLGLYCEROL LYSYLTRANSFERASE"/>
    <property type="match status" value="1"/>
</dbReference>
<keyword evidence="2" id="KW-1003">Cell membrane</keyword>
<dbReference type="InterPro" id="IPR016181">
    <property type="entry name" value="Acyl_CoA_acyltransferase"/>
</dbReference>
<dbReference type="InterPro" id="IPR024320">
    <property type="entry name" value="LPG_synthase_C"/>
</dbReference>
<evidence type="ECO:0000256" key="3">
    <source>
        <dbReference type="ARBA" id="ARBA00022692"/>
    </source>
</evidence>
<feature type="transmembrane region" description="Helical" evidence="6">
    <location>
        <begin position="172"/>
        <end position="193"/>
    </location>
</feature>
<organism evidence="8 9">
    <name type="scientific">Sagittula stellata (strain ATCC 700073 / DSM 11524 / E-37)</name>
    <dbReference type="NCBI Taxonomy" id="388399"/>
    <lineage>
        <taxon>Bacteria</taxon>
        <taxon>Pseudomonadati</taxon>
        <taxon>Pseudomonadota</taxon>
        <taxon>Alphaproteobacteria</taxon>
        <taxon>Rhodobacterales</taxon>
        <taxon>Roseobacteraceae</taxon>
        <taxon>Sagittula</taxon>
    </lineage>
</organism>
<protein>
    <recommendedName>
        <fullName evidence="7">Phosphatidylglycerol lysyltransferase C-terminal domain-containing protein</fullName>
    </recommendedName>
</protein>
<comment type="caution">
    <text evidence="8">The sequence shown here is derived from an EMBL/GenBank/DDBJ whole genome shotgun (WGS) entry which is preliminary data.</text>
</comment>
<keyword evidence="9" id="KW-1185">Reference proteome</keyword>
<comment type="subcellular location">
    <subcellularLocation>
        <location evidence="1">Cell membrane</location>
        <topology evidence="1">Multi-pass membrane protein</topology>
    </subcellularLocation>
</comment>
<evidence type="ECO:0000259" key="7">
    <source>
        <dbReference type="Pfam" id="PF09924"/>
    </source>
</evidence>
<feature type="transmembrane region" description="Helical" evidence="6">
    <location>
        <begin position="71"/>
        <end position="92"/>
    </location>
</feature>
<evidence type="ECO:0000313" key="9">
    <source>
        <dbReference type="Proteomes" id="UP000005713"/>
    </source>
</evidence>
<dbReference type="GO" id="GO:0055091">
    <property type="term" value="P:phospholipid homeostasis"/>
    <property type="evidence" value="ECO:0007669"/>
    <property type="project" value="TreeGrafter"/>
</dbReference>